<dbReference type="AlphaFoldDB" id="A0A219B583"/>
<proteinExistence type="predicted"/>
<name>A0A219B583_9SPHN</name>
<comment type="caution">
    <text evidence="1">The sequence shown here is derived from an EMBL/GenBank/DDBJ whole genome shotgun (WGS) entry which is preliminary data.</text>
</comment>
<evidence type="ECO:0000313" key="2">
    <source>
        <dbReference type="Proteomes" id="UP000198462"/>
    </source>
</evidence>
<dbReference type="OrthoDB" id="7376075at2"/>
<dbReference type="Proteomes" id="UP000198462">
    <property type="component" value="Unassembled WGS sequence"/>
</dbReference>
<accession>A0A219B583</accession>
<protein>
    <submittedName>
        <fullName evidence="1">Uncharacterized protein</fullName>
    </submittedName>
</protein>
<evidence type="ECO:0000313" key="1">
    <source>
        <dbReference type="EMBL" id="OWV33535.1"/>
    </source>
</evidence>
<reference evidence="2" key="1">
    <citation type="submission" date="2017-05" db="EMBL/GenBank/DDBJ databases">
        <authorList>
            <person name="Lin X."/>
        </authorList>
    </citation>
    <scope>NUCLEOTIDE SEQUENCE [LARGE SCALE GENOMIC DNA]</scope>
    <source>
        <strain evidence="2">JLT2012</strain>
    </source>
</reference>
<sequence>MSVLVRIDRVMRKTGMSATRIGREAVNDPRLVFDLRGGRTLRPQTERRVNAYLESRLGGTL</sequence>
<gene>
    <name evidence="1" type="ORF">B5C34_08725</name>
</gene>
<organism evidence="1 2">
    <name type="scientific">Pacificimonas flava</name>
    <dbReference type="NCBI Taxonomy" id="1234595"/>
    <lineage>
        <taxon>Bacteria</taxon>
        <taxon>Pseudomonadati</taxon>
        <taxon>Pseudomonadota</taxon>
        <taxon>Alphaproteobacteria</taxon>
        <taxon>Sphingomonadales</taxon>
        <taxon>Sphingosinicellaceae</taxon>
        <taxon>Pacificimonas</taxon>
    </lineage>
</organism>
<dbReference type="EMBL" id="NFZT01000001">
    <property type="protein sequence ID" value="OWV33535.1"/>
    <property type="molecule type" value="Genomic_DNA"/>
</dbReference>
<keyword evidence="2" id="KW-1185">Reference proteome</keyword>